<evidence type="ECO:0000256" key="4">
    <source>
        <dbReference type="ARBA" id="ARBA00022777"/>
    </source>
</evidence>
<feature type="domain" description="Adenylate kinase active site lid" evidence="8">
    <location>
        <begin position="128"/>
        <end position="164"/>
    </location>
</feature>
<dbReference type="InterPro" id="IPR033690">
    <property type="entry name" value="Adenylat_kinase_CS"/>
</dbReference>
<comment type="catalytic activity">
    <reaction evidence="5 7">
        <text>AMP + ATP = 2 ADP</text>
        <dbReference type="Rhea" id="RHEA:12973"/>
        <dbReference type="ChEBI" id="CHEBI:30616"/>
        <dbReference type="ChEBI" id="CHEBI:456215"/>
        <dbReference type="ChEBI" id="CHEBI:456216"/>
        <dbReference type="EC" id="2.7.4.3"/>
    </reaction>
</comment>
<proteinExistence type="inferred from homology"/>
<dbReference type="PROSITE" id="PS00113">
    <property type="entry name" value="ADENYLATE_KINASE"/>
    <property type="match status" value="1"/>
</dbReference>
<evidence type="ECO:0000256" key="2">
    <source>
        <dbReference type="ARBA" id="ARBA00022727"/>
    </source>
</evidence>
<dbReference type="GO" id="GO:0005524">
    <property type="term" value="F:ATP binding"/>
    <property type="evidence" value="ECO:0007669"/>
    <property type="project" value="UniProtKB-UniRule"/>
</dbReference>
<comment type="subunit">
    <text evidence="5 7">Monomer.</text>
</comment>
<feature type="binding site" evidence="5">
    <location>
        <begin position="57"/>
        <end position="59"/>
    </location>
    <ligand>
        <name>AMP</name>
        <dbReference type="ChEBI" id="CHEBI:456215"/>
    </ligand>
</feature>
<evidence type="ECO:0000313" key="10">
    <source>
        <dbReference type="Proteomes" id="UP000623250"/>
    </source>
</evidence>
<dbReference type="NCBIfam" id="NF001380">
    <property type="entry name" value="PRK00279.1-2"/>
    <property type="match status" value="1"/>
</dbReference>
<comment type="subcellular location">
    <subcellularLocation>
        <location evidence="5 7">Cytoplasm</location>
    </subcellularLocation>
</comment>
<keyword evidence="4 5" id="KW-0418">Kinase</keyword>
<feature type="binding site" evidence="5">
    <location>
        <position position="31"/>
    </location>
    <ligand>
        <name>AMP</name>
        <dbReference type="ChEBI" id="CHEBI:456215"/>
    </ligand>
</feature>
<feature type="binding site" evidence="5">
    <location>
        <begin position="137"/>
        <end position="138"/>
    </location>
    <ligand>
        <name>ATP</name>
        <dbReference type="ChEBI" id="CHEBI:30616"/>
    </ligand>
</feature>
<dbReference type="Pfam" id="PF00406">
    <property type="entry name" value="ADK"/>
    <property type="match status" value="1"/>
</dbReference>
<dbReference type="GO" id="GO:0008270">
    <property type="term" value="F:zinc ion binding"/>
    <property type="evidence" value="ECO:0007669"/>
    <property type="project" value="UniProtKB-UniRule"/>
</dbReference>
<evidence type="ECO:0000256" key="5">
    <source>
        <dbReference type="HAMAP-Rule" id="MF_00235"/>
    </source>
</evidence>
<feature type="binding site" evidence="5">
    <location>
        <begin position="86"/>
        <end position="89"/>
    </location>
    <ligand>
        <name>AMP</name>
        <dbReference type="ChEBI" id="CHEBI:456215"/>
    </ligand>
</feature>
<dbReference type="HAMAP" id="MF_00235">
    <property type="entry name" value="Adenylate_kinase_Adk"/>
    <property type="match status" value="1"/>
</dbReference>
<dbReference type="InterPro" id="IPR007862">
    <property type="entry name" value="Adenylate_kinase_lid-dom"/>
</dbReference>
<comment type="similarity">
    <text evidence="5 6">Belongs to the adenylate kinase family.</text>
</comment>
<dbReference type="NCBIfam" id="NF001381">
    <property type="entry name" value="PRK00279.1-3"/>
    <property type="match status" value="1"/>
</dbReference>
<comment type="caution">
    <text evidence="5">Lacks conserved residue(s) required for the propagation of feature annotation.</text>
</comment>
<dbReference type="SUPFAM" id="SSF52540">
    <property type="entry name" value="P-loop containing nucleoside triphosphate hydrolases"/>
    <property type="match status" value="1"/>
</dbReference>
<dbReference type="UniPathway" id="UPA00588">
    <property type="reaction ID" value="UER00649"/>
</dbReference>
<evidence type="ECO:0000313" key="9">
    <source>
        <dbReference type="EMBL" id="MBJ7544787.1"/>
    </source>
</evidence>
<feature type="binding site" evidence="5">
    <location>
        <position position="93"/>
    </location>
    <ligand>
        <name>AMP</name>
        <dbReference type="ChEBI" id="CHEBI:456215"/>
    </ligand>
</feature>
<dbReference type="InterPro" id="IPR006259">
    <property type="entry name" value="Adenyl_kin_sub"/>
</dbReference>
<dbReference type="EMBL" id="JAEMUK010000081">
    <property type="protein sequence ID" value="MBJ7544787.1"/>
    <property type="molecule type" value="Genomic_DNA"/>
</dbReference>
<dbReference type="InterPro" id="IPR027417">
    <property type="entry name" value="P-loop_NTPase"/>
</dbReference>
<evidence type="ECO:0000256" key="7">
    <source>
        <dbReference type="RuleBase" id="RU003331"/>
    </source>
</evidence>
<dbReference type="SUPFAM" id="SSF57774">
    <property type="entry name" value="Microbial and mitochondrial ADK, insert 'zinc finger' domain"/>
    <property type="match status" value="1"/>
</dbReference>
<feature type="binding site" evidence="5">
    <location>
        <position position="131"/>
    </location>
    <ligand>
        <name>Zn(2+)</name>
        <dbReference type="ChEBI" id="CHEBI:29105"/>
        <note>structural</note>
    </ligand>
</feature>
<keyword evidence="5" id="KW-0479">Metal-binding</keyword>
<comment type="function">
    <text evidence="5">Catalyzes the reversible transfer of the terminal phosphate group between ATP and AMP. Plays an important role in cellular energy homeostasis and in adenine nucleotide metabolism.</text>
</comment>
<keyword evidence="5 7" id="KW-0067">ATP-binding</keyword>
<feature type="binding site" evidence="5">
    <location>
        <position position="154"/>
    </location>
    <ligand>
        <name>Zn(2+)</name>
        <dbReference type="ChEBI" id="CHEBI:29105"/>
        <note>structural</note>
    </ligand>
</feature>
<dbReference type="Gene3D" id="3.40.50.300">
    <property type="entry name" value="P-loop containing nucleotide triphosphate hydrolases"/>
    <property type="match status" value="1"/>
</dbReference>
<dbReference type="PANTHER" id="PTHR23359">
    <property type="entry name" value="NUCLEOTIDE KINASE"/>
    <property type="match status" value="1"/>
</dbReference>
<dbReference type="GO" id="GO:0004017">
    <property type="term" value="F:AMP kinase activity"/>
    <property type="evidence" value="ECO:0007669"/>
    <property type="project" value="UniProtKB-UniRule"/>
</dbReference>
<keyword evidence="10" id="KW-1185">Reference proteome</keyword>
<keyword evidence="5" id="KW-0963">Cytoplasm</keyword>
<keyword evidence="2 5" id="KW-0545">Nucleotide biosynthesis</keyword>
<feature type="binding site" evidence="5">
    <location>
        <position position="36"/>
    </location>
    <ligand>
        <name>AMP</name>
        <dbReference type="ChEBI" id="CHEBI:456215"/>
    </ligand>
</feature>
<feature type="binding site" evidence="5">
    <location>
        <position position="162"/>
    </location>
    <ligand>
        <name>AMP</name>
        <dbReference type="ChEBI" id="CHEBI:456215"/>
    </ligand>
</feature>
<organism evidence="9 10">
    <name type="scientific">Rhodomicrobium udaipurense</name>
    <dbReference type="NCBI Taxonomy" id="1202716"/>
    <lineage>
        <taxon>Bacteria</taxon>
        <taxon>Pseudomonadati</taxon>
        <taxon>Pseudomonadota</taxon>
        <taxon>Alphaproteobacteria</taxon>
        <taxon>Hyphomicrobiales</taxon>
        <taxon>Hyphomicrobiaceae</taxon>
        <taxon>Rhodomicrobium</taxon>
    </lineage>
</organism>
<protein>
    <recommendedName>
        <fullName evidence="5 7">Adenylate kinase</fullName>
        <shortName evidence="5">AK</shortName>
        <ecNumber evidence="5 7">2.7.4.3</ecNumber>
    </recommendedName>
    <alternativeName>
        <fullName evidence="5">ATP-AMP transphosphorylase</fullName>
    </alternativeName>
    <alternativeName>
        <fullName evidence="5">ATP:AMP phosphotransferase</fullName>
    </alternativeName>
    <alternativeName>
        <fullName evidence="5">Adenylate monophosphate kinase</fullName>
    </alternativeName>
</protein>
<evidence type="ECO:0000256" key="3">
    <source>
        <dbReference type="ARBA" id="ARBA00022741"/>
    </source>
</evidence>
<dbReference type="InterPro" id="IPR000850">
    <property type="entry name" value="Adenylat/UMP-CMP_kin"/>
</dbReference>
<evidence type="ECO:0000256" key="1">
    <source>
        <dbReference type="ARBA" id="ARBA00022679"/>
    </source>
</evidence>
<dbReference type="CDD" id="cd01428">
    <property type="entry name" value="ADK"/>
    <property type="match status" value="1"/>
</dbReference>
<dbReference type="RefSeq" id="WP_037232777.1">
    <property type="nucleotide sequence ID" value="NZ_JAEMUK010000081.1"/>
</dbReference>
<comment type="pathway">
    <text evidence="5">Purine metabolism; AMP biosynthesis via salvage pathway; AMP from ADP: step 1/1.</text>
</comment>
<comment type="domain">
    <text evidence="5">Consists of three domains, a large central CORE domain and two small peripheral domains, NMPbind and LID, which undergo movements during catalysis. The LID domain closes over the site of phosphoryl transfer upon ATP binding. Assembling and dissambling the active center during each catalytic cycle provides an effective means to prevent ATP hydrolysis. Some bacteria have evolved a zinc-coordinating structure that stabilizes the LID domain.</text>
</comment>
<evidence type="ECO:0000256" key="6">
    <source>
        <dbReference type="RuleBase" id="RU003330"/>
    </source>
</evidence>
<name>A0A8I1GCZ9_9HYPH</name>
<dbReference type="GO" id="GO:0005737">
    <property type="term" value="C:cytoplasm"/>
    <property type="evidence" value="ECO:0007669"/>
    <property type="project" value="UniProtKB-SubCell"/>
</dbReference>
<dbReference type="GO" id="GO:0044209">
    <property type="term" value="P:AMP salvage"/>
    <property type="evidence" value="ECO:0007669"/>
    <property type="project" value="UniProtKB-UniRule"/>
</dbReference>
<feature type="binding site" evidence="5">
    <location>
        <begin position="10"/>
        <end position="15"/>
    </location>
    <ligand>
        <name>ATP</name>
        <dbReference type="ChEBI" id="CHEBI:30616"/>
    </ligand>
</feature>
<accession>A0A8I1GCZ9</accession>
<dbReference type="PRINTS" id="PR00094">
    <property type="entry name" value="ADENYLTKNASE"/>
</dbReference>
<sequence>MNIILLGPPGSGKGTQSKYLEDNFGLKQLSSGDMLRAAVTNGTEVGKLAKSYMESGQLVPDEVVMGVVFETLENFPADKPGFILDGFPRTNQQAEELDVFLTKHGKNIGAVILVDVPDDLLVKRIAGRFTCGSCGEVYNDFFRLPKAENTCDRCGGTAFKRRSDDKPETVKERLEVYHTQTKPLVDFYKAQGKLKTVNGDAPIETVTRQMNDILGAAG</sequence>
<feature type="region of interest" description="NMP" evidence="5">
    <location>
        <begin position="30"/>
        <end position="59"/>
    </location>
</feature>
<dbReference type="NCBIfam" id="TIGR01351">
    <property type="entry name" value="adk"/>
    <property type="match status" value="1"/>
</dbReference>
<feature type="binding site" evidence="5">
    <location>
        <position position="134"/>
    </location>
    <ligand>
        <name>Zn(2+)</name>
        <dbReference type="ChEBI" id="CHEBI:29105"/>
        <note>structural</note>
    </ligand>
</feature>
<feature type="binding site" evidence="5">
    <location>
        <position position="173"/>
    </location>
    <ligand>
        <name>AMP</name>
        <dbReference type="ChEBI" id="CHEBI:456215"/>
    </ligand>
</feature>
<comment type="caution">
    <text evidence="9">The sequence shown here is derived from an EMBL/GenBank/DDBJ whole genome shotgun (WGS) entry which is preliminary data.</text>
</comment>
<feature type="binding site" evidence="5">
    <location>
        <position position="128"/>
    </location>
    <ligand>
        <name>ATP</name>
        <dbReference type="ChEBI" id="CHEBI:30616"/>
    </ligand>
</feature>
<keyword evidence="5" id="KW-0862">Zinc</keyword>
<dbReference type="AlphaFoldDB" id="A0A8I1GCZ9"/>
<dbReference type="EC" id="2.7.4.3" evidence="5 7"/>
<dbReference type="InterPro" id="IPR036193">
    <property type="entry name" value="ADK_active_lid_dom_sf"/>
</dbReference>
<evidence type="ECO:0000259" key="8">
    <source>
        <dbReference type="Pfam" id="PF05191"/>
    </source>
</evidence>
<feature type="binding site" evidence="5">
    <location>
        <position position="201"/>
    </location>
    <ligand>
        <name>ATP</name>
        <dbReference type="ChEBI" id="CHEBI:30616"/>
    </ligand>
</feature>
<feature type="binding site" evidence="5">
    <location>
        <position position="151"/>
    </location>
    <ligand>
        <name>Zn(2+)</name>
        <dbReference type="ChEBI" id="CHEBI:29105"/>
        <note>structural</note>
    </ligand>
</feature>
<keyword evidence="3 5" id="KW-0547">Nucleotide-binding</keyword>
<gene>
    <name evidence="5" type="primary">adk</name>
    <name evidence="9" type="ORF">JDN41_14630</name>
</gene>
<dbReference type="Proteomes" id="UP000623250">
    <property type="component" value="Unassembled WGS sequence"/>
</dbReference>
<dbReference type="Pfam" id="PF05191">
    <property type="entry name" value="ADK_lid"/>
    <property type="match status" value="1"/>
</dbReference>
<dbReference type="NCBIfam" id="NF011100">
    <property type="entry name" value="PRK14527.1"/>
    <property type="match status" value="1"/>
</dbReference>
<reference evidence="9 10" key="1">
    <citation type="submission" date="2020-12" db="EMBL/GenBank/DDBJ databases">
        <title>Revised draft genomes of Rhodomicrobium vannielii ATCC 17100 and Rhodomicrobium udaipurense JA643.</title>
        <authorList>
            <person name="Conners E.M."/>
            <person name="Davenport E.J."/>
            <person name="Bose A."/>
        </authorList>
    </citation>
    <scope>NUCLEOTIDE SEQUENCE [LARGE SCALE GENOMIC DNA]</scope>
    <source>
        <strain evidence="9 10">JA643</strain>
    </source>
</reference>
<keyword evidence="1 5" id="KW-0808">Transferase</keyword>
<dbReference type="FunFam" id="3.40.50.300:FF:000106">
    <property type="entry name" value="Adenylate kinase mitochondrial"/>
    <property type="match status" value="1"/>
</dbReference>